<dbReference type="InterPro" id="IPR036249">
    <property type="entry name" value="Thioredoxin-like_sf"/>
</dbReference>
<dbReference type="Gene3D" id="3.40.30.10">
    <property type="entry name" value="Glutaredoxin"/>
    <property type="match status" value="1"/>
</dbReference>
<evidence type="ECO:0000256" key="2">
    <source>
        <dbReference type="SAM" id="SignalP"/>
    </source>
</evidence>
<dbReference type="InterPro" id="IPR000866">
    <property type="entry name" value="AhpC/TSA"/>
</dbReference>
<keyword evidence="5" id="KW-1185">Reference proteome</keyword>
<dbReference type="GO" id="GO:0016209">
    <property type="term" value="F:antioxidant activity"/>
    <property type="evidence" value="ECO:0007669"/>
    <property type="project" value="InterPro"/>
</dbReference>
<evidence type="ECO:0000313" key="5">
    <source>
        <dbReference type="Proteomes" id="UP000503096"/>
    </source>
</evidence>
<dbReference type="InterPro" id="IPR013766">
    <property type="entry name" value="Thioredoxin_domain"/>
</dbReference>
<feature type="domain" description="Thioredoxin" evidence="3">
    <location>
        <begin position="19"/>
        <end position="150"/>
    </location>
</feature>
<sequence>MKTNRLSGVLGLWSLVLGLACALPAAAFDLTDTTGQHHRLADYKGRWVVVNFWATWCTPCIAEIPEIAQFAKDRAKDVVVIGVALDVEDSEEKTKQFAKKVGHAYPLVLGDDAVEKQLGKVRGLPTTRVYDPTGKRVYDQLGPVTKKSLEESTTPPTTKRS</sequence>
<dbReference type="EMBL" id="CP053073">
    <property type="protein sequence ID" value="QJR15963.1"/>
    <property type="molecule type" value="Genomic_DNA"/>
</dbReference>
<reference evidence="4 5" key="1">
    <citation type="submission" date="2020-04" db="EMBL/GenBank/DDBJ databases">
        <title>Usitatibacter rugosus gen. nov., sp. nov. and Usitatibacter palustris sp. nov., novel members of Usitatibacteraceae fam. nov. within the order Nitrosomonadales isolated from soil.</title>
        <authorList>
            <person name="Huber K.J."/>
            <person name="Neumann-Schaal M."/>
            <person name="Geppert A."/>
            <person name="Luckner M."/>
            <person name="Wanner G."/>
            <person name="Overmann J."/>
        </authorList>
    </citation>
    <scope>NUCLEOTIDE SEQUENCE [LARGE SCALE GENOMIC DNA]</scope>
    <source>
        <strain evidence="4 5">Swamp67</strain>
    </source>
</reference>
<dbReference type="InParanoid" id="A0A6M4HBF5"/>
<dbReference type="PROSITE" id="PS51257">
    <property type="entry name" value="PROKAR_LIPOPROTEIN"/>
    <property type="match status" value="1"/>
</dbReference>
<dbReference type="PROSITE" id="PS51352">
    <property type="entry name" value="THIOREDOXIN_2"/>
    <property type="match status" value="1"/>
</dbReference>
<dbReference type="SUPFAM" id="SSF52833">
    <property type="entry name" value="Thioredoxin-like"/>
    <property type="match status" value="1"/>
</dbReference>
<dbReference type="PANTHER" id="PTHR42852:SF18">
    <property type="entry name" value="CHROMOSOME UNDETERMINED SCAFFOLD_47, WHOLE GENOME SHOTGUN SEQUENCE"/>
    <property type="match status" value="1"/>
</dbReference>
<evidence type="ECO:0000256" key="1">
    <source>
        <dbReference type="SAM" id="MobiDB-lite"/>
    </source>
</evidence>
<feature type="signal peptide" evidence="2">
    <location>
        <begin position="1"/>
        <end position="27"/>
    </location>
</feature>
<evidence type="ECO:0000313" key="4">
    <source>
        <dbReference type="EMBL" id="QJR15963.1"/>
    </source>
</evidence>
<dbReference type="RefSeq" id="WP_171163693.1">
    <property type="nucleotide sequence ID" value="NZ_CP053073.1"/>
</dbReference>
<dbReference type="Pfam" id="PF00578">
    <property type="entry name" value="AhpC-TSA"/>
    <property type="match status" value="1"/>
</dbReference>
<feature type="region of interest" description="Disordered" evidence="1">
    <location>
        <begin position="141"/>
        <end position="161"/>
    </location>
</feature>
<dbReference type="KEGG" id="upl:DSM104440_02791"/>
<accession>A0A6M4HBF5</accession>
<protein>
    <submittedName>
        <fullName evidence="4">Thiol-disulfide oxidoreductase ResA</fullName>
    </submittedName>
</protein>
<gene>
    <name evidence="4" type="primary">resA_2</name>
    <name evidence="4" type="ORF">DSM104440_02791</name>
</gene>
<feature type="compositionally biased region" description="Polar residues" evidence="1">
    <location>
        <begin position="151"/>
        <end position="161"/>
    </location>
</feature>
<dbReference type="GO" id="GO:0016491">
    <property type="term" value="F:oxidoreductase activity"/>
    <property type="evidence" value="ECO:0007669"/>
    <property type="project" value="InterPro"/>
</dbReference>
<keyword evidence="2" id="KW-0732">Signal</keyword>
<name>A0A6M4HBF5_9PROT</name>
<dbReference type="CDD" id="cd02966">
    <property type="entry name" value="TlpA_like_family"/>
    <property type="match status" value="1"/>
</dbReference>
<feature type="chain" id="PRO_5026892889" evidence="2">
    <location>
        <begin position="28"/>
        <end position="161"/>
    </location>
</feature>
<dbReference type="AlphaFoldDB" id="A0A6M4HBF5"/>
<organism evidence="4 5">
    <name type="scientific">Usitatibacter palustris</name>
    <dbReference type="NCBI Taxonomy" id="2732487"/>
    <lineage>
        <taxon>Bacteria</taxon>
        <taxon>Pseudomonadati</taxon>
        <taxon>Pseudomonadota</taxon>
        <taxon>Betaproteobacteria</taxon>
        <taxon>Nitrosomonadales</taxon>
        <taxon>Usitatibacteraceae</taxon>
        <taxon>Usitatibacter</taxon>
    </lineage>
</organism>
<proteinExistence type="predicted"/>
<evidence type="ECO:0000259" key="3">
    <source>
        <dbReference type="PROSITE" id="PS51352"/>
    </source>
</evidence>
<dbReference type="PANTHER" id="PTHR42852">
    <property type="entry name" value="THIOL:DISULFIDE INTERCHANGE PROTEIN DSBE"/>
    <property type="match status" value="1"/>
</dbReference>
<dbReference type="Proteomes" id="UP000503096">
    <property type="component" value="Chromosome"/>
</dbReference>
<dbReference type="InterPro" id="IPR050553">
    <property type="entry name" value="Thioredoxin_ResA/DsbE_sf"/>
</dbReference>